<accession>A0A9X1SWG4</accession>
<proteinExistence type="predicted"/>
<dbReference type="PANTHER" id="PTHR47751:SF1">
    <property type="entry name" value="SUPERFAMILY HYDROLASE, PUTATIVE (AFU_ORTHOLOGUE AFUA_2G16580)-RELATED"/>
    <property type="match status" value="1"/>
</dbReference>
<sequence length="300" mass="33048">MKTSVTFTGSGLRMAGILFTPEQPIATPMPAIVIGHPGGGVKEQSPSIYAERLARAGFAAFVFDAAYQGESEGEPRSLENPFQRAEDVKNAVSYLSTREDIDPERIGALGICASGGYVSYAVQTDLRVKAVATVSGTDMGVVMRDGIGDTQTPQQRQALLRQANAARTAEARDGKVVRQEWVPHELPEGAPQDLQEVFDFYRTPRGFHPRAIQPWPVRNLDQMVQYDSWALIRLIAPRPLLMIIGSEAHTGYLSRRAIEMAGEPKELFVIDGATHYSLYDQDEHVTPAVARMVEFFSKNL</sequence>
<dbReference type="Gene3D" id="3.40.50.1820">
    <property type="entry name" value="alpha/beta hydrolase"/>
    <property type="match status" value="1"/>
</dbReference>
<feature type="domain" description="Dienelactone hydrolase" evidence="1">
    <location>
        <begin position="14"/>
        <end position="136"/>
    </location>
</feature>
<evidence type="ECO:0000313" key="2">
    <source>
        <dbReference type="EMBL" id="MCD5314726.1"/>
    </source>
</evidence>
<evidence type="ECO:0000313" key="3">
    <source>
        <dbReference type="Proteomes" id="UP001138997"/>
    </source>
</evidence>
<dbReference type="RefSeq" id="WP_231447521.1">
    <property type="nucleotide sequence ID" value="NZ_JAJOMB010000018.1"/>
</dbReference>
<comment type="caution">
    <text evidence="2">The sequence shown here is derived from an EMBL/GenBank/DDBJ whole genome shotgun (WGS) entry which is preliminary data.</text>
</comment>
<dbReference type="EMBL" id="JAJOMB010000018">
    <property type="protein sequence ID" value="MCD5314726.1"/>
    <property type="molecule type" value="Genomic_DNA"/>
</dbReference>
<evidence type="ECO:0000259" key="1">
    <source>
        <dbReference type="Pfam" id="PF01738"/>
    </source>
</evidence>
<dbReference type="InterPro" id="IPR029058">
    <property type="entry name" value="AB_hydrolase_fold"/>
</dbReference>
<dbReference type="GO" id="GO:0016787">
    <property type="term" value="F:hydrolase activity"/>
    <property type="evidence" value="ECO:0007669"/>
    <property type="project" value="UniProtKB-KW"/>
</dbReference>
<dbReference type="Gene3D" id="1.10.10.800">
    <property type="match status" value="1"/>
</dbReference>
<dbReference type="InterPro" id="IPR051411">
    <property type="entry name" value="Polyketide_trans_af380"/>
</dbReference>
<dbReference type="InterPro" id="IPR002925">
    <property type="entry name" value="Dienelactn_hydro"/>
</dbReference>
<reference evidence="2" key="1">
    <citation type="submission" date="2021-11" db="EMBL/GenBank/DDBJ databases">
        <title>Streptomyces corallinus and Kineosporia corallina sp. nov., two new coral-derived marine actinobacteria.</title>
        <authorList>
            <person name="Buangrab K."/>
            <person name="Sutthacheep M."/>
            <person name="Yeemin T."/>
            <person name="Harunari E."/>
            <person name="Igarashi Y."/>
            <person name="Sripreechasak P."/>
            <person name="Kanchanasin P."/>
            <person name="Tanasupawat S."/>
            <person name="Phongsopitanun W."/>
        </authorList>
    </citation>
    <scope>NUCLEOTIDE SEQUENCE</scope>
    <source>
        <strain evidence="2">JCM 31032</strain>
    </source>
</reference>
<protein>
    <submittedName>
        <fullName evidence="2">Alpha/beta hydrolase</fullName>
    </submittedName>
</protein>
<gene>
    <name evidence="2" type="ORF">LR394_27865</name>
</gene>
<dbReference type="Pfam" id="PF01738">
    <property type="entry name" value="DLH"/>
    <property type="match status" value="1"/>
</dbReference>
<dbReference type="SUPFAM" id="SSF53474">
    <property type="entry name" value="alpha/beta-Hydrolases"/>
    <property type="match status" value="1"/>
</dbReference>
<keyword evidence="2" id="KW-0378">Hydrolase</keyword>
<dbReference type="AlphaFoldDB" id="A0A9X1SWG4"/>
<organism evidence="2 3">
    <name type="scientific">Kineosporia babensis</name>
    <dbReference type="NCBI Taxonomy" id="499548"/>
    <lineage>
        <taxon>Bacteria</taxon>
        <taxon>Bacillati</taxon>
        <taxon>Actinomycetota</taxon>
        <taxon>Actinomycetes</taxon>
        <taxon>Kineosporiales</taxon>
        <taxon>Kineosporiaceae</taxon>
        <taxon>Kineosporia</taxon>
    </lineage>
</organism>
<dbReference type="Proteomes" id="UP001138997">
    <property type="component" value="Unassembled WGS sequence"/>
</dbReference>
<name>A0A9X1SWG4_9ACTN</name>
<keyword evidence="3" id="KW-1185">Reference proteome</keyword>
<dbReference type="PANTHER" id="PTHR47751">
    <property type="entry name" value="SUPERFAMILY HYDROLASE, PUTATIVE (AFU_ORTHOLOGUE AFUA_2G16580)-RELATED"/>
    <property type="match status" value="1"/>
</dbReference>